<dbReference type="PANTHER" id="PTHR35901">
    <property type="entry name" value="RIBONUCLEASE VAPC3"/>
    <property type="match status" value="1"/>
</dbReference>
<evidence type="ECO:0000313" key="3">
    <source>
        <dbReference type="EMBL" id="CBH74455.1"/>
    </source>
</evidence>
<evidence type="ECO:0000313" key="5">
    <source>
        <dbReference type="EMBL" id="CBI06689.1"/>
    </source>
</evidence>
<reference evidence="3" key="1">
    <citation type="submission" date="2009-10" db="EMBL/GenBank/DDBJ databases">
        <title>Diversity of trophic interactions inside an arsenic-rich microbial ecosystem.</title>
        <authorList>
            <person name="Bertin P.N."/>
            <person name="Heinrich-Salmeron A."/>
            <person name="Pelletier E."/>
            <person name="Goulhen-Chollet F."/>
            <person name="Arsene-Ploetze F."/>
            <person name="Gallien S."/>
            <person name="Calteau A."/>
            <person name="Vallenet D."/>
            <person name="Casiot C."/>
            <person name="Chane-Woon-Ming B."/>
            <person name="Giloteaux L."/>
            <person name="Barakat M."/>
            <person name="Bonnefoy V."/>
            <person name="Bruneel O."/>
            <person name="Chandler M."/>
            <person name="Cleiss J."/>
            <person name="Duran R."/>
            <person name="Elbaz-Poulichet F."/>
            <person name="Fonknechten N."/>
            <person name="Lauga B."/>
            <person name="Mornico D."/>
            <person name="Ortet P."/>
            <person name="Schaeffer C."/>
            <person name="Siguier P."/>
            <person name="Alexander Thil Smith A."/>
            <person name="Van Dorsselaer A."/>
            <person name="Weissenbach J."/>
            <person name="Medigue C."/>
            <person name="Le Paslier D."/>
        </authorList>
    </citation>
    <scope>NUCLEOTIDE SEQUENCE</scope>
</reference>
<dbReference type="InterPro" id="IPR029060">
    <property type="entry name" value="PIN-like_dom_sf"/>
</dbReference>
<organism evidence="3">
    <name type="scientific">mine drainage metagenome</name>
    <dbReference type="NCBI Taxonomy" id="410659"/>
    <lineage>
        <taxon>unclassified sequences</taxon>
        <taxon>metagenomes</taxon>
        <taxon>ecological metagenomes</taxon>
    </lineage>
</organism>
<comment type="caution">
    <text evidence="3">The sequence shown here is derived from an EMBL/GenBank/DDBJ whole genome shotgun (WGS) entry which is preliminary data.</text>
</comment>
<evidence type="ECO:0000259" key="2">
    <source>
        <dbReference type="Pfam" id="PF01850"/>
    </source>
</evidence>
<accession>E6PDA3</accession>
<feature type="domain" description="PIN" evidence="2">
    <location>
        <begin position="4"/>
        <end position="128"/>
    </location>
</feature>
<dbReference type="InterPro" id="IPR044153">
    <property type="entry name" value="PIN_Pae0151-like"/>
</dbReference>
<keyword evidence="1" id="KW-0460">Magnesium</keyword>
<dbReference type="Pfam" id="PF01850">
    <property type="entry name" value="PIN"/>
    <property type="match status" value="1"/>
</dbReference>
<dbReference type="AlphaFoldDB" id="E6PDA3"/>
<evidence type="ECO:0000256" key="1">
    <source>
        <dbReference type="ARBA" id="ARBA00022842"/>
    </source>
</evidence>
<dbReference type="InterPro" id="IPR002716">
    <property type="entry name" value="PIN_dom"/>
</dbReference>
<proteinExistence type="predicted"/>
<dbReference type="PANTHER" id="PTHR35901:SF1">
    <property type="entry name" value="EXONUCLEASE VAPC9"/>
    <property type="match status" value="1"/>
</dbReference>
<dbReference type="EMBL" id="CABL01000001">
    <property type="protein sequence ID" value="CBH74455.1"/>
    <property type="molecule type" value="Genomic_DNA"/>
</dbReference>
<dbReference type="Gene3D" id="3.40.50.1010">
    <property type="entry name" value="5'-nuclease"/>
    <property type="match status" value="1"/>
</dbReference>
<name>E6PDA3_9ZZZZ</name>
<dbReference type="InterPro" id="IPR051619">
    <property type="entry name" value="TypeII_TA_RNase_PINc/VapC"/>
</dbReference>
<dbReference type="SUPFAM" id="SSF88723">
    <property type="entry name" value="PIN domain-like"/>
    <property type="match status" value="1"/>
</dbReference>
<dbReference type="EMBL" id="CABO01000039">
    <property type="protein sequence ID" value="CBI02600.1"/>
    <property type="molecule type" value="Genomic_DNA"/>
</dbReference>
<dbReference type="EMBL" id="CABQ01000008">
    <property type="protein sequence ID" value="CBI06689.1"/>
    <property type="molecule type" value="Genomic_DNA"/>
</dbReference>
<evidence type="ECO:0000313" key="4">
    <source>
        <dbReference type="EMBL" id="CBI02600.1"/>
    </source>
</evidence>
<sequence length="138" mass="14940">MRTVVDASAVFSWIFDDERDELAVAMARFVVANGAHVPSLFTSEAQNILAVAVRRKRATTAEAGAILAALARLPLRVETSGTELGSQRAFEAALRWGISAYDAAYLVLAQDLDATLMTRDRRLNAAAENSGIRWVCAD</sequence>
<dbReference type="CDD" id="cd09873">
    <property type="entry name" value="PIN_Pae0151-like"/>
    <property type="match status" value="1"/>
</dbReference>
<protein>
    <recommendedName>
        <fullName evidence="2">PIN domain-containing protein</fullName>
    </recommendedName>
</protein>
<gene>
    <name evidence="3" type="ORF">CARN1_2342</name>
    <name evidence="4" type="ORF">CARN4_2448</name>
    <name evidence="5" type="ORF">CARN6_2801</name>
</gene>